<evidence type="ECO:0000313" key="1">
    <source>
        <dbReference type="EMBL" id="MBB3209739.1"/>
    </source>
</evidence>
<dbReference type="Proteomes" id="UP000536179">
    <property type="component" value="Unassembled WGS sequence"/>
</dbReference>
<comment type="caution">
    <text evidence="1">The sequence shown here is derived from an EMBL/GenBank/DDBJ whole genome shotgun (WGS) entry which is preliminary data.</text>
</comment>
<keyword evidence="2" id="KW-1185">Reference proteome</keyword>
<evidence type="ECO:0000313" key="2">
    <source>
        <dbReference type="Proteomes" id="UP000536179"/>
    </source>
</evidence>
<protein>
    <submittedName>
        <fullName evidence="1">Uncharacterized protein</fullName>
    </submittedName>
</protein>
<dbReference type="RefSeq" id="WP_246420955.1">
    <property type="nucleotide sequence ID" value="NZ_JACHXU010000026.1"/>
</dbReference>
<proteinExistence type="predicted"/>
<dbReference type="EMBL" id="JACHXU010000026">
    <property type="protein sequence ID" value="MBB3209739.1"/>
    <property type="molecule type" value="Genomic_DNA"/>
</dbReference>
<name>A0A7W5H8U0_9BACT</name>
<accession>A0A7W5H8U0</accession>
<sequence>MKPPIAKSSMTTDPIVLVNRGRGRRMALGNVDLTVALCLLTLLIGMSSAARGDDESTSPKEPASPEINLAQEVPVWVAELDGATAKSRREAEQKLLEAGPEAREYIPVILDDLSLDARERLERIEAQWRQMKTRVEIETTTVKMQDASNLGEALEAISLASGVEFDLESSGVPIDESRVIRPPSAPMGFWQAVDLVLDQTELDINFYAGDRERLALVPRAAERMSRVDSAAYAGIYRIEPTMVTARRVLGAPAQNGLNLTMSISWQPNRTPIGLSIPIAEVAGKLDNGVDLKPQKTGDRIDIATSGEIAESQFYLPMQLPARRFDFKAGDGPKDNVKSDASEITRLSGQITALLPGKRRRFSLLLSDAAPSQTFDAMTVSIEAMRETDPLYEIRVGVELVGAGRSLESHRQWIFENEVWVQLADGTRKDHLGYEVYRQTGTGVGIGYLFDLGGMVPAGAQLIYESPTSVRKNEVPFVVNGIPLP</sequence>
<dbReference type="AlphaFoldDB" id="A0A7W5H8U0"/>
<reference evidence="1 2" key="1">
    <citation type="submission" date="2020-08" db="EMBL/GenBank/DDBJ databases">
        <title>Genomic Encyclopedia of Type Strains, Phase III (KMG-III): the genomes of soil and plant-associated and newly described type strains.</title>
        <authorList>
            <person name="Whitman W."/>
        </authorList>
    </citation>
    <scope>NUCLEOTIDE SEQUENCE [LARGE SCALE GENOMIC DNA]</scope>
    <source>
        <strain evidence="1 2">CECT 8075</strain>
    </source>
</reference>
<gene>
    <name evidence="1" type="ORF">FHS27_005579</name>
</gene>
<organism evidence="1 2">
    <name type="scientific">Aporhodopirellula rubra</name>
    <dbReference type="NCBI Taxonomy" id="980271"/>
    <lineage>
        <taxon>Bacteria</taxon>
        <taxon>Pseudomonadati</taxon>
        <taxon>Planctomycetota</taxon>
        <taxon>Planctomycetia</taxon>
        <taxon>Pirellulales</taxon>
        <taxon>Pirellulaceae</taxon>
        <taxon>Aporhodopirellula</taxon>
    </lineage>
</organism>